<dbReference type="AlphaFoldDB" id="A0AAP0KVG6"/>
<accession>A0AAP0KVG6</accession>
<evidence type="ECO:0000313" key="3">
    <source>
        <dbReference type="Proteomes" id="UP001419268"/>
    </source>
</evidence>
<feature type="transmembrane region" description="Helical" evidence="1">
    <location>
        <begin position="64"/>
        <end position="81"/>
    </location>
</feature>
<proteinExistence type="predicted"/>
<keyword evidence="1" id="KW-1133">Transmembrane helix</keyword>
<protein>
    <submittedName>
        <fullName evidence="2">Uncharacterized protein</fullName>
    </submittedName>
</protein>
<dbReference type="EMBL" id="JBBNAG010000002">
    <property type="protein sequence ID" value="KAK9158567.1"/>
    <property type="molecule type" value="Genomic_DNA"/>
</dbReference>
<organism evidence="2 3">
    <name type="scientific">Stephania cephalantha</name>
    <dbReference type="NCBI Taxonomy" id="152367"/>
    <lineage>
        <taxon>Eukaryota</taxon>
        <taxon>Viridiplantae</taxon>
        <taxon>Streptophyta</taxon>
        <taxon>Embryophyta</taxon>
        <taxon>Tracheophyta</taxon>
        <taxon>Spermatophyta</taxon>
        <taxon>Magnoliopsida</taxon>
        <taxon>Ranunculales</taxon>
        <taxon>Menispermaceae</taxon>
        <taxon>Menispermoideae</taxon>
        <taxon>Cissampelideae</taxon>
        <taxon>Stephania</taxon>
    </lineage>
</organism>
<evidence type="ECO:0000313" key="2">
    <source>
        <dbReference type="EMBL" id="KAK9158567.1"/>
    </source>
</evidence>
<keyword evidence="3" id="KW-1185">Reference proteome</keyword>
<name>A0AAP0KVG6_9MAGN</name>
<keyword evidence="1" id="KW-0472">Membrane</keyword>
<keyword evidence="1" id="KW-0812">Transmembrane</keyword>
<dbReference type="Proteomes" id="UP001419268">
    <property type="component" value="Unassembled WGS sequence"/>
</dbReference>
<gene>
    <name evidence="2" type="ORF">Scep_005141</name>
</gene>
<comment type="caution">
    <text evidence="2">The sequence shown here is derived from an EMBL/GenBank/DDBJ whole genome shotgun (WGS) entry which is preliminary data.</text>
</comment>
<evidence type="ECO:0000256" key="1">
    <source>
        <dbReference type="SAM" id="Phobius"/>
    </source>
</evidence>
<reference evidence="2 3" key="1">
    <citation type="submission" date="2024-01" db="EMBL/GenBank/DDBJ databases">
        <title>Genome assemblies of Stephania.</title>
        <authorList>
            <person name="Yang L."/>
        </authorList>
    </citation>
    <scope>NUCLEOTIDE SEQUENCE [LARGE SCALE GENOMIC DNA]</scope>
    <source>
        <strain evidence="2">JXDWG</strain>
        <tissue evidence="2">Leaf</tissue>
    </source>
</reference>
<sequence length="89" mass="10606">MELSQAQAISVTDIVVLLKMKKEEAIGFRVLHKFEIFGSPLEELHQLTKDSLLVHLRQRHAIRYRYRVVLLALCMAWLRGFRLRSRFRK</sequence>